<accession>A0A9Q9HC09</accession>
<dbReference type="Proteomes" id="UP001057991">
    <property type="component" value="Chromosome"/>
</dbReference>
<sequence length="257" mass="29115">MAENYVIEDAISKLANAMRIYGEAQGRFSALFKVDPEEAIDNVDSAFEMKLERFHTLYDVSKHAFPYLEHGDTSLLITVRNAIHHRDHPLFHSLNRRLHLQDGVRDSLGASFLLGKHPATHGGQILMSHFIRLDDIDARIDPDIGSPHVDQLVTGNRARRRLETINSQLNLAKIRDRAVRDRYPTDQVYLDLMPIYVSALCKVFKALRELGVGFNGFDANAYLPPFTSELAVDLNSVEFSRLWLRGFGPIDLVPIPV</sequence>
<gene>
    <name evidence="1" type="ORF">K3X48_05870</name>
</gene>
<dbReference type="AlphaFoldDB" id="A0A9Q9HC09"/>
<dbReference type="EMBL" id="CP080776">
    <property type="protein sequence ID" value="UWP96501.1"/>
    <property type="molecule type" value="Genomic_DNA"/>
</dbReference>
<organism evidence="1 2">
    <name type="scientific">Aliiroseovarius crassostreae</name>
    <dbReference type="NCBI Taxonomy" id="154981"/>
    <lineage>
        <taxon>Bacteria</taxon>
        <taxon>Pseudomonadati</taxon>
        <taxon>Pseudomonadota</taxon>
        <taxon>Alphaproteobacteria</taxon>
        <taxon>Rhodobacterales</taxon>
        <taxon>Paracoccaceae</taxon>
        <taxon>Aliiroseovarius</taxon>
    </lineage>
</organism>
<name>A0A9Q9HC09_9RHOB</name>
<proteinExistence type="predicted"/>
<reference evidence="1" key="1">
    <citation type="submission" date="2021-08" db="EMBL/GenBank/DDBJ databases">
        <authorList>
            <person name="Nwanade C."/>
            <person name="Wang M."/>
            <person name="Masoudi A."/>
            <person name="Yu Z."/>
            <person name="Liu J."/>
        </authorList>
    </citation>
    <scope>NUCLEOTIDE SEQUENCE</scope>
    <source>
        <strain evidence="1">S056</strain>
    </source>
</reference>
<evidence type="ECO:0000313" key="1">
    <source>
        <dbReference type="EMBL" id="UWP96501.1"/>
    </source>
</evidence>
<evidence type="ECO:0000313" key="2">
    <source>
        <dbReference type="Proteomes" id="UP001057991"/>
    </source>
</evidence>
<dbReference type="RefSeq" id="WP_259806612.1">
    <property type="nucleotide sequence ID" value="NZ_CP080776.1"/>
</dbReference>
<protein>
    <submittedName>
        <fullName evidence="1">Uncharacterized protein</fullName>
    </submittedName>
</protein>